<dbReference type="Proteomes" id="UP000236075">
    <property type="component" value="Unassembled WGS sequence"/>
</dbReference>
<comment type="caution">
    <text evidence="2">The sequence shown here is derived from an EMBL/GenBank/DDBJ whole genome shotgun (WGS) entry which is preliminary data.</text>
</comment>
<evidence type="ECO:0000313" key="2">
    <source>
        <dbReference type="EMBL" id="PND02788.1"/>
    </source>
</evidence>
<dbReference type="AlphaFoldDB" id="A0AAX0WKM5"/>
<feature type="region of interest" description="Disordered" evidence="1">
    <location>
        <begin position="550"/>
        <end position="584"/>
    </location>
</feature>
<proteinExistence type="predicted"/>
<accession>A0AAX0WKM5</accession>
<organism evidence="2 3">
    <name type="scientific">Akkermansia muciniphila</name>
    <dbReference type="NCBI Taxonomy" id="239935"/>
    <lineage>
        <taxon>Bacteria</taxon>
        <taxon>Pseudomonadati</taxon>
        <taxon>Verrucomicrobiota</taxon>
        <taxon>Verrucomicrobiia</taxon>
        <taxon>Verrucomicrobiales</taxon>
        <taxon>Akkermansiaceae</taxon>
        <taxon>Akkermansia</taxon>
    </lineage>
</organism>
<evidence type="ECO:0008006" key="4">
    <source>
        <dbReference type="Google" id="ProtNLM"/>
    </source>
</evidence>
<gene>
    <name evidence="2" type="ORF">CXT95_09085</name>
</gene>
<name>A0AAX0WKM5_9BACT</name>
<evidence type="ECO:0000256" key="1">
    <source>
        <dbReference type="SAM" id="MobiDB-lite"/>
    </source>
</evidence>
<feature type="compositionally biased region" description="Gly residues" evidence="1">
    <location>
        <begin position="555"/>
        <end position="572"/>
    </location>
</feature>
<evidence type="ECO:0000313" key="3">
    <source>
        <dbReference type="Proteomes" id="UP000236075"/>
    </source>
</evidence>
<protein>
    <recommendedName>
        <fullName evidence="4">Prophage tail endopeptidase domain-containing protein</fullName>
    </recommendedName>
</protein>
<reference evidence="2 3" key="1">
    <citation type="journal article" date="2017" name="BMC Genomics">
        <title>Genome sequencing of 39 Akkermansia muciniphila isolates reveals its population structure, genomic and functional diverisity, and global distribution in mammalian gut microbiotas.</title>
        <authorList>
            <person name="Guo X."/>
            <person name="Li S."/>
            <person name="Zhang J."/>
            <person name="Wu F."/>
            <person name="Li X."/>
            <person name="Wu D."/>
            <person name="Zhang M."/>
            <person name="Ou Z."/>
            <person name="Jie Z."/>
            <person name="Yan Q."/>
            <person name="Li P."/>
            <person name="Yi J."/>
            <person name="Peng Y."/>
        </authorList>
    </citation>
    <scope>NUCLEOTIDE SEQUENCE [LARGE SCALE GENOMIC DNA]</scope>
    <source>
        <strain evidence="2 3">GP28</strain>
    </source>
</reference>
<sequence>MKTLDVSSADFLDMAESPSYNRLSFGGASVSFRAPVSRFASCPFEEGEIVKVVWRGKTLLIGPAIDLEHSLEGTSESWDIRICDYWWNLSNIQYFVNGRANGIFAEYRQGTGGSGQEKQATANIRDVLSGVLDHAVSTALVPIKYDLRIDKDAEIIPFAYSSETYASLLSQIQQWRPNMAAWFEYGADDSATLVIADHAHLPDVVLDLSAVDVSALSLKVRPDLVPPAVGLTCNASVISRVQRALAVYPSGASLSQPYVVTAEVDVPGGVKVSDTAGQYSPVETDSLGYDAPRMIVRGDKFPTGTAQWAARVKRWAPALEDCAGLEVAASPKITSITPADAEHRGYSSAAVTHELTSGQINGKSARIKWGKVRVDLRVRATDPPDTVKQYFPEYGGKSGTGDRWIGTLTFEVTTTNVGYASYRVDRAGTVESVSDDGGSSGDDETSGSYDTSALYKNFLKSYYEATRALPYDGSATVHDDFDQVCGGRLSITGGLKEWEAMRSVIQEISLDLKTGVSDVTVGAPEQISLQDSIDRSRQLAEALRRTAWADSSTSAGGGSSGGGSGSGGGGSSGADDEVPELPSVGPSVKLLQAQEPPAWGTSAVEVGFQCRLSYGSDGKVSDAYIRQGKAIYAGNYIGGLLPEGDGSGGWVKSPVTSGEIWLKIRLDKDAKYLGSSLSAAGGVSDPVSLAEEKRETPYEYYFHLATIDGSKVVQHQAGTVYLLIHPGTFGPSGMS</sequence>
<dbReference type="EMBL" id="PJLB01000008">
    <property type="protein sequence ID" value="PND02788.1"/>
    <property type="molecule type" value="Genomic_DNA"/>
</dbReference>
<dbReference type="RefSeq" id="WP_102741344.1">
    <property type="nucleotide sequence ID" value="NZ_PJLB01000008.1"/>
</dbReference>